<dbReference type="NCBIfam" id="NF042912">
    <property type="entry name" value="Amuc_1098_fam"/>
    <property type="match status" value="1"/>
</dbReference>
<keyword evidence="9" id="KW-1185">Reference proteome</keyword>
<comment type="caution">
    <text evidence="8">The sequence shown here is derived from an EMBL/GenBank/DDBJ whole genome shotgun (WGS) entry which is preliminary data.</text>
</comment>
<evidence type="ECO:0000256" key="3">
    <source>
        <dbReference type="ARBA" id="ARBA00023136"/>
    </source>
</evidence>
<comment type="subcellular location">
    <subcellularLocation>
        <location evidence="1">Membrane</location>
    </subcellularLocation>
</comment>
<sequence length="820" mass="87287">MSPIAHMETVKPITPFRGRAALLATACLIAPLTAGETRNNSTSATSESSSTNVAVEEAQVLLRKGDEAYTAARYSEAVDAYAGAHALIPDTSASSELRAAAAERYAQASVEHAKGLVRKGDLAGAKAVVDKVLDPAIAPKNAGALNYRAQLDDPIRTNPALTAEHGKNVDAVRRLLYTAEGAYNLGKYDEAKRKYEDVLRIDPTNTAARRGLEVVASAKSSYSKAGYDHARADMLSQVASQWELQVPAPELDPSLTDPGDHTMGHNAISIKAKIERIIVPKIALEQASLQEALDFLRIRATESDTTELDPTRKGVNFTVNLGAPDSPAAQKINSMRFDLRLSNVPVSQILEYITATTGTSYSTDDYAVNIVPAGTASAELVTRTYRVPPDFISSLSQGAGEEGGAAADPFAETPKKGLLAKRLGAQEALERQNVTFPEGSSVSYIASSSTLRIVNTPANQDYISQIIESLTKTEPMSVTVRVTMIRVEESRLEELGFDWLLDNFGFGGAGWVPGSSKLNLSGGTQGNGGDVDDIILPSGVTDRRPLTAGNRSGDGAINGNSLDSLLNDPSGRQESFRAPGVLGVHGAVSNANFQTLMRGLDQKSGVDMMARPAVVSRSNQESSIAIVREFIYPTEYEPPELPNDSGGGGGNENDFFGFVAPASSAVTPATPTAFEKEDVGITLNVLPIVDPSKNYVNVTLNPVFSDFDGFVNYGSPINKTINGPLGPQAVEVTPNDILMPVFSKQQFSTSVNVMDGATLVVGGLLSESVQNVEDKTPILGDLPVVGRLFQSKAKKPTSIAIIFMVNVEITDPTGRPYRNR</sequence>
<reference evidence="8" key="1">
    <citation type="submission" date="2021-01" db="EMBL/GenBank/DDBJ databases">
        <title>Modified the classification status of verrucomicrobia.</title>
        <authorList>
            <person name="Feng X."/>
        </authorList>
    </citation>
    <scope>NUCLEOTIDE SEQUENCE</scope>
    <source>
        <strain evidence="8">JCM 18052</strain>
    </source>
</reference>
<dbReference type="Pfam" id="PF00263">
    <property type="entry name" value="Secretin"/>
    <property type="match status" value="1"/>
</dbReference>
<dbReference type="InterPro" id="IPR049997">
    <property type="entry name" value="Amuc_1098-like"/>
</dbReference>
<accession>A0A934R2K6</accession>
<dbReference type="Proteomes" id="UP000600139">
    <property type="component" value="Unassembled WGS sequence"/>
</dbReference>
<dbReference type="InterPro" id="IPR004846">
    <property type="entry name" value="T2SS/T3SS_dom"/>
</dbReference>
<feature type="repeat" description="TPR" evidence="4">
    <location>
        <begin position="172"/>
        <end position="205"/>
    </location>
</feature>
<dbReference type="InterPro" id="IPR050810">
    <property type="entry name" value="Bact_Secretion_Sys_Channel"/>
</dbReference>
<evidence type="ECO:0000256" key="4">
    <source>
        <dbReference type="PROSITE-ProRule" id="PRU00339"/>
    </source>
</evidence>
<keyword evidence="2" id="KW-0732">Signal</keyword>
<evidence type="ECO:0000259" key="7">
    <source>
        <dbReference type="Pfam" id="PF00263"/>
    </source>
</evidence>
<evidence type="ECO:0000256" key="2">
    <source>
        <dbReference type="ARBA" id="ARBA00022729"/>
    </source>
</evidence>
<dbReference type="PANTHER" id="PTHR30332">
    <property type="entry name" value="PROBABLE GENERAL SECRETION PATHWAY PROTEIN D"/>
    <property type="match status" value="1"/>
</dbReference>
<dbReference type="Gene3D" id="1.25.40.10">
    <property type="entry name" value="Tetratricopeptide repeat domain"/>
    <property type="match status" value="1"/>
</dbReference>
<dbReference type="SUPFAM" id="SSF48452">
    <property type="entry name" value="TPR-like"/>
    <property type="match status" value="1"/>
</dbReference>
<evidence type="ECO:0000256" key="5">
    <source>
        <dbReference type="RuleBase" id="RU004003"/>
    </source>
</evidence>
<keyword evidence="4" id="KW-0802">TPR repeat</keyword>
<dbReference type="InterPro" id="IPR019734">
    <property type="entry name" value="TPR_rpt"/>
</dbReference>
<keyword evidence="3" id="KW-0472">Membrane</keyword>
<comment type="similarity">
    <text evidence="5">Belongs to the bacterial secretin family.</text>
</comment>
<dbReference type="RefSeq" id="WP_200350611.1">
    <property type="nucleotide sequence ID" value="NZ_BAABHZ010000008.1"/>
</dbReference>
<evidence type="ECO:0000256" key="1">
    <source>
        <dbReference type="ARBA" id="ARBA00004370"/>
    </source>
</evidence>
<gene>
    <name evidence="8" type="ORF">JIN84_08495</name>
</gene>
<dbReference type="GO" id="GO:0016020">
    <property type="term" value="C:membrane"/>
    <property type="evidence" value="ECO:0007669"/>
    <property type="project" value="UniProtKB-SubCell"/>
</dbReference>
<dbReference type="GO" id="GO:0009306">
    <property type="term" value="P:protein secretion"/>
    <property type="evidence" value="ECO:0007669"/>
    <property type="project" value="InterPro"/>
</dbReference>
<feature type="region of interest" description="Disordered" evidence="6">
    <location>
        <begin position="540"/>
        <end position="574"/>
    </location>
</feature>
<dbReference type="EMBL" id="JAENIK010000009">
    <property type="protein sequence ID" value="MBK1815652.1"/>
    <property type="molecule type" value="Genomic_DNA"/>
</dbReference>
<protein>
    <recommendedName>
        <fullName evidence="7">Type II/III secretion system secretin-like domain-containing protein</fullName>
    </recommendedName>
</protein>
<evidence type="ECO:0000313" key="9">
    <source>
        <dbReference type="Proteomes" id="UP000600139"/>
    </source>
</evidence>
<dbReference type="PANTHER" id="PTHR30332:SF24">
    <property type="entry name" value="SECRETIN GSPD-RELATED"/>
    <property type="match status" value="1"/>
</dbReference>
<feature type="domain" description="Type II/III secretion system secretin-like" evidence="7">
    <location>
        <begin position="600"/>
        <end position="809"/>
    </location>
</feature>
<dbReference type="PROSITE" id="PS50005">
    <property type="entry name" value="TPR"/>
    <property type="match status" value="1"/>
</dbReference>
<dbReference type="AlphaFoldDB" id="A0A934R2K6"/>
<evidence type="ECO:0000256" key="6">
    <source>
        <dbReference type="SAM" id="MobiDB-lite"/>
    </source>
</evidence>
<dbReference type="SMART" id="SM00028">
    <property type="entry name" value="TPR"/>
    <property type="match status" value="2"/>
</dbReference>
<evidence type="ECO:0000313" key="8">
    <source>
        <dbReference type="EMBL" id="MBK1815652.1"/>
    </source>
</evidence>
<proteinExistence type="inferred from homology"/>
<dbReference type="GO" id="GO:0015627">
    <property type="term" value="C:type II protein secretion system complex"/>
    <property type="evidence" value="ECO:0007669"/>
    <property type="project" value="TreeGrafter"/>
</dbReference>
<name>A0A934R2K6_9BACT</name>
<dbReference type="InterPro" id="IPR011990">
    <property type="entry name" value="TPR-like_helical_dom_sf"/>
</dbReference>
<organism evidence="8 9">
    <name type="scientific">Luteolibacter yonseiensis</name>
    <dbReference type="NCBI Taxonomy" id="1144680"/>
    <lineage>
        <taxon>Bacteria</taxon>
        <taxon>Pseudomonadati</taxon>
        <taxon>Verrucomicrobiota</taxon>
        <taxon>Verrucomicrobiia</taxon>
        <taxon>Verrucomicrobiales</taxon>
        <taxon>Verrucomicrobiaceae</taxon>
        <taxon>Luteolibacter</taxon>
    </lineage>
</organism>